<dbReference type="Proteomes" id="UP001303046">
    <property type="component" value="Unassembled WGS sequence"/>
</dbReference>
<dbReference type="EMBL" id="JAVFWL010000005">
    <property type="protein sequence ID" value="KAK6757852.1"/>
    <property type="molecule type" value="Genomic_DNA"/>
</dbReference>
<evidence type="ECO:0000256" key="2">
    <source>
        <dbReference type="SAM" id="SignalP"/>
    </source>
</evidence>
<feature type="signal peptide" evidence="2">
    <location>
        <begin position="1"/>
        <end position="17"/>
    </location>
</feature>
<evidence type="ECO:0000313" key="4">
    <source>
        <dbReference type="Proteomes" id="UP001303046"/>
    </source>
</evidence>
<protein>
    <submittedName>
        <fullName evidence="3">Uncharacterized protein</fullName>
    </submittedName>
</protein>
<organism evidence="3 4">
    <name type="scientific">Necator americanus</name>
    <name type="common">Human hookworm</name>
    <dbReference type="NCBI Taxonomy" id="51031"/>
    <lineage>
        <taxon>Eukaryota</taxon>
        <taxon>Metazoa</taxon>
        <taxon>Ecdysozoa</taxon>
        <taxon>Nematoda</taxon>
        <taxon>Chromadorea</taxon>
        <taxon>Rhabditida</taxon>
        <taxon>Rhabditina</taxon>
        <taxon>Rhabditomorpha</taxon>
        <taxon>Strongyloidea</taxon>
        <taxon>Ancylostomatidae</taxon>
        <taxon>Bunostominae</taxon>
        <taxon>Necator</taxon>
    </lineage>
</organism>
<sequence>MLVLVIFWLVFVAVTLAGHQPLCICNGKQKRKRKYKGYMAESIVSPLSAPTKPPESNESKISSTLKVIECTQKLAQKNEEGKTEFTQNSFCLTPMSIDQPKKPHISSVQNSEARKADVSHTQHSKEDEILDVKGTRKKRITAQNQEEARTQQFLDEISTNGTTQDRTADAASSTEKAVKNIELNEITQNTLLTQEDRDARPR</sequence>
<feature type="chain" id="PRO_5047482182" evidence="2">
    <location>
        <begin position="18"/>
        <end position="202"/>
    </location>
</feature>
<gene>
    <name evidence="3" type="primary">Necator_chrV.g20378</name>
    <name evidence="3" type="ORF">RB195_015585</name>
</gene>
<comment type="caution">
    <text evidence="3">The sequence shown here is derived from an EMBL/GenBank/DDBJ whole genome shotgun (WGS) entry which is preliminary data.</text>
</comment>
<keyword evidence="2" id="KW-0732">Signal</keyword>
<feature type="region of interest" description="Disordered" evidence="1">
    <location>
        <begin position="96"/>
        <end position="181"/>
    </location>
</feature>
<proteinExistence type="predicted"/>
<keyword evidence="4" id="KW-1185">Reference proteome</keyword>
<accession>A0ABR1E590</accession>
<feature type="compositionally biased region" description="Polar residues" evidence="1">
    <location>
        <begin position="141"/>
        <end position="175"/>
    </location>
</feature>
<name>A0ABR1E590_NECAM</name>
<evidence type="ECO:0000256" key="1">
    <source>
        <dbReference type="SAM" id="MobiDB-lite"/>
    </source>
</evidence>
<evidence type="ECO:0000313" key="3">
    <source>
        <dbReference type="EMBL" id="KAK6757852.1"/>
    </source>
</evidence>
<reference evidence="3 4" key="1">
    <citation type="submission" date="2023-08" db="EMBL/GenBank/DDBJ databases">
        <title>A Necator americanus chromosomal reference genome.</title>
        <authorList>
            <person name="Ilik V."/>
            <person name="Petrzelkova K.J."/>
            <person name="Pardy F."/>
            <person name="Fuh T."/>
            <person name="Niatou-Singa F.S."/>
            <person name="Gouil Q."/>
            <person name="Baker L."/>
            <person name="Ritchie M.E."/>
            <person name="Jex A.R."/>
            <person name="Gazzola D."/>
            <person name="Li H."/>
            <person name="Toshio Fujiwara R."/>
            <person name="Zhan B."/>
            <person name="Aroian R.V."/>
            <person name="Pafco B."/>
            <person name="Schwarz E.M."/>
        </authorList>
    </citation>
    <scope>NUCLEOTIDE SEQUENCE [LARGE SCALE GENOMIC DNA]</scope>
    <source>
        <strain evidence="3 4">Aroian</strain>
        <tissue evidence="3">Whole animal</tissue>
    </source>
</reference>
<feature type="compositionally biased region" description="Basic and acidic residues" evidence="1">
    <location>
        <begin position="112"/>
        <end position="134"/>
    </location>
</feature>